<evidence type="ECO:0000313" key="3">
    <source>
        <dbReference type="Proteomes" id="UP001148018"/>
    </source>
</evidence>
<evidence type="ECO:0000313" key="2">
    <source>
        <dbReference type="EMBL" id="KAJ3588586.1"/>
    </source>
</evidence>
<comment type="caution">
    <text evidence="2">The sequence shown here is derived from an EMBL/GenBank/DDBJ whole genome shotgun (WGS) entry which is preliminary data.</text>
</comment>
<dbReference type="AlphaFoldDB" id="A0A9Q0DJ83"/>
<evidence type="ECO:0000256" key="1">
    <source>
        <dbReference type="SAM" id="MobiDB-lite"/>
    </source>
</evidence>
<gene>
    <name evidence="2" type="ORF">NHX12_012178</name>
</gene>
<protein>
    <submittedName>
        <fullName evidence="2">Uncharacterized protein</fullName>
    </submittedName>
</protein>
<organism evidence="2 3">
    <name type="scientific">Muraenolepis orangiensis</name>
    <name type="common">Patagonian moray cod</name>
    <dbReference type="NCBI Taxonomy" id="630683"/>
    <lineage>
        <taxon>Eukaryota</taxon>
        <taxon>Metazoa</taxon>
        <taxon>Chordata</taxon>
        <taxon>Craniata</taxon>
        <taxon>Vertebrata</taxon>
        <taxon>Euteleostomi</taxon>
        <taxon>Actinopterygii</taxon>
        <taxon>Neopterygii</taxon>
        <taxon>Teleostei</taxon>
        <taxon>Neoteleostei</taxon>
        <taxon>Acanthomorphata</taxon>
        <taxon>Zeiogadaria</taxon>
        <taxon>Gadariae</taxon>
        <taxon>Gadiformes</taxon>
        <taxon>Muraenolepidoidei</taxon>
        <taxon>Muraenolepididae</taxon>
        <taxon>Muraenolepis</taxon>
    </lineage>
</organism>
<dbReference type="EMBL" id="JANIIK010000116">
    <property type="protein sequence ID" value="KAJ3588586.1"/>
    <property type="molecule type" value="Genomic_DNA"/>
</dbReference>
<feature type="region of interest" description="Disordered" evidence="1">
    <location>
        <begin position="141"/>
        <end position="172"/>
    </location>
</feature>
<proteinExistence type="predicted"/>
<dbReference type="Proteomes" id="UP001148018">
    <property type="component" value="Unassembled WGS sequence"/>
</dbReference>
<reference evidence="2" key="1">
    <citation type="submission" date="2022-07" db="EMBL/GenBank/DDBJ databases">
        <title>Chromosome-level genome of Muraenolepis orangiensis.</title>
        <authorList>
            <person name="Kim J."/>
        </authorList>
    </citation>
    <scope>NUCLEOTIDE SEQUENCE</scope>
    <source>
        <strain evidence="2">KU_S4_2022</strain>
        <tissue evidence="2">Muscle</tissue>
    </source>
</reference>
<sequence>MSPRVRPQAWAVPTSSTHLEEFRRSLVWTRDKRAGLRQAQDELTLDKLTLDELTLDELTLDELTLDVGRMNKPDSKQEDIKTTVTSLLSDHSHIPALRPQSHPCSQTTVTSLLSDHSHIPALRPQSHPCSQTTVTSLLSDHSHIPALRPQSHPCSQTTGLDSGYEKYSSPVD</sequence>
<accession>A0A9Q0DJ83</accession>
<name>A0A9Q0DJ83_9TELE</name>
<keyword evidence="3" id="KW-1185">Reference proteome</keyword>